<name>A0A9N9FFI1_9GLOM</name>
<protein>
    <submittedName>
        <fullName evidence="1">10577_t:CDS:1</fullName>
    </submittedName>
</protein>
<dbReference type="EMBL" id="CAJVPQ010001069">
    <property type="protein sequence ID" value="CAG8530580.1"/>
    <property type="molecule type" value="Genomic_DNA"/>
</dbReference>
<comment type="caution">
    <text evidence="1">The sequence shown here is derived from an EMBL/GenBank/DDBJ whole genome shotgun (WGS) entry which is preliminary data.</text>
</comment>
<accession>A0A9N9FFI1</accession>
<sequence length="64" mass="7678">MEANLYQYRRLLIHRGLQNEHALLGMRIWSGTSPLPRYQFDTNTINMLTFYTFLENTSVHFIKD</sequence>
<dbReference type="Proteomes" id="UP000789570">
    <property type="component" value="Unassembled WGS sequence"/>
</dbReference>
<gene>
    <name evidence="1" type="ORF">FCALED_LOCUS5155</name>
</gene>
<organism evidence="1 2">
    <name type="scientific">Funneliformis caledonium</name>
    <dbReference type="NCBI Taxonomy" id="1117310"/>
    <lineage>
        <taxon>Eukaryota</taxon>
        <taxon>Fungi</taxon>
        <taxon>Fungi incertae sedis</taxon>
        <taxon>Mucoromycota</taxon>
        <taxon>Glomeromycotina</taxon>
        <taxon>Glomeromycetes</taxon>
        <taxon>Glomerales</taxon>
        <taxon>Glomeraceae</taxon>
        <taxon>Funneliformis</taxon>
    </lineage>
</organism>
<keyword evidence="2" id="KW-1185">Reference proteome</keyword>
<evidence type="ECO:0000313" key="1">
    <source>
        <dbReference type="EMBL" id="CAG8530580.1"/>
    </source>
</evidence>
<reference evidence="1" key="1">
    <citation type="submission" date="2021-06" db="EMBL/GenBank/DDBJ databases">
        <authorList>
            <person name="Kallberg Y."/>
            <person name="Tangrot J."/>
            <person name="Rosling A."/>
        </authorList>
    </citation>
    <scope>NUCLEOTIDE SEQUENCE</scope>
    <source>
        <strain evidence="1">UK204</strain>
    </source>
</reference>
<evidence type="ECO:0000313" key="2">
    <source>
        <dbReference type="Proteomes" id="UP000789570"/>
    </source>
</evidence>
<dbReference type="AlphaFoldDB" id="A0A9N9FFI1"/>
<proteinExistence type="predicted"/>
<feature type="non-terminal residue" evidence="1">
    <location>
        <position position="64"/>
    </location>
</feature>